<keyword evidence="5" id="KW-1185">Reference proteome</keyword>
<dbReference type="EMBL" id="SLXA01000010">
    <property type="protein sequence ID" value="TCO84009.1"/>
    <property type="molecule type" value="Genomic_DNA"/>
</dbReference>
<evidence type="ECO:0000256" key="1">
    <source>
        <dbReference type="ARBA" id="ARBA00022801"/>
    </source>
</evidence>
<accession>A0A4R2L8P4</accession>
<feature type="binding site" evidence="3">
    <location>
        <position position="57"/>
    </location>
    <ligand>
        <name>substrate</name>
    </ligand>
</feature>
<dbReference type="InterPro" id="IPR001345">
    <property type="entry name" value="PG/BPGM_mutase_AS"/>
</dbReference>
<dbReference type="SMART" id="SM00855">
    <property type="entry name" value="PGAM"/>
    <property type="match status" value="1"/>
</dbReference>
<dbReference type="GO" id="GO:0045820">
    <property type="term" value="P:negative regulation of glycolytic process"/>
    <property type="evidence" value="ECO:0007669"/>
    <property type="project" value="TreeGrafter"/>
</dbReference>
<evidence type="ECO:0000313" key="5">
    <source>
        <dbReference type="Proteomes" id="UP000295711"/>
    </source>
</evidence>
<comment type="caution">
    <text evidence="4">The sequence shown here is derived from an EMBL/GenBank/DDBJ whole genome shotgun (WGS) entry which is preliminary data.</text>
</comment>
<dbReference type="InterPro" id="IPR013078">
    <property type="entry name" value="His_Pase_superF_clade-1"/>
</dbReference>
<evidence type="ECO:0000256" key="3">
    <source>
        <dbReference type="PIRSR" id="PIRSR613078-2"/>
    </source>
</evidence>
<feature type="binding site" evidence="3">
    <location>
        <begin position="7"/>
        <end position="14"/>
    </location>
    <ligand>
        <name>substrate</name>
    </ligand>
</feature>
<protein>
    <submittedName>
        <fullName evidence="4">Adenosylcobalamin phosphatase</fullName>
    </submittedName>
</protein>
<dbReference type="InterPro" id="IPR051695">
    <property type="entry name" value="Phosphoglycerate_Mutase"/>
</dbReference>
<organism evidence="4 5">
    <name type="scientific">Frisingicoccus caecimuris</name>
    <dbReference type="NCBI Taxonomy" id="1796636"/>
    <lineage>
        <taxon>Bacteria</taxon>
        <taxon>Bacillati</taxon>
        <taxon>Bacillota</taxon>
        <taxon>Clostridia</taxon>
        <taxon>Lachnospirales</taxon>
        <taxon>Lachnospiraceae</taxon>
        <taxon>Frisingicoccus</taxon>
    </lineage>
</organism>
<dbReference type="InterPro" id="IPR029033">
    <property type="entry name" value="His_PPase_superfam"/>
</dbReference>
<dbReference type="GO" id="GO:0005829">
    <property type="term" value="C:cytosol"/>
    <property type="evidence" value="ECO:0007669"/>
    <property type="project" value="TreeGrafter"/>
</dbReference>
<dbReference type="RefSeq" id="WP_132092565.1">
    <property type="nucleotide sequence ID" value="NZ_JANKAQ010000011.1"/>
</dbReference>
<sequence length="203" mass="23299">MKLYMVRHGETECNVQRVYYGSLDVPITEKGRQQAEAVGDMLRNVAFDQVIVSGLCRTRQTAEAILSRLETEPGKICSIPAFNEMNFGAWEGLHYTEVRERYPEDYRAMAGDWQHCGPSEGERFTDFSRRVWAGWKALSSKETFKKAENVLFVGHSGPMQCLMCHFLGMDVSNIWHLEIRQDVYTEFEIVDNFPVLKGLNVTC</sequence>
<dbReference type="PIRSF" id="PIRSF000709">
    <property type="entry name" value="6PFK_2-Ptase"/>
    <property type="match status" value="1"/>
</dbReference>
<dbReference type="PROSITE" id="PS00175">
    <property type="entry name" value="PG_MUTASE"/>
    <property type="match status" value="1"/>
</dbReference>
<dbReference type="AlphaFoldDB" id="A0A4R2L8P4"/>
<feature type="active site" description="Tele-phosphohistidine intermediate" evidence="2">
    <location>
        <position position="8"/>
    </location>
</feature>
<gene>
    <name evidence="4" type="ORF">EV212_11032</name>
</gene>
<keyword evidence="1" id="KW-0378">Hydrolase</keyword>
<dbReference type="GO" id="GO:0004331">
    <property type="term" value="F:fructose-2,6-bisphosphate 2-phosphatase activity"/>
    <property type="evidence" value="ECO:0007669"/>
    <property type="project" value="TreeGrafter"/>
</dbReference>
<dbReference type="OrthoDB" id="9783269at2"/>
<dbReference type="Proteomes" id="UP000295711">
    <property type="component" value="Unassembled WGS sequence"/>
</dbReference>
<dbReference type="PANTHER" id="PTHR46517:SF1">
    <property type="entry name" value="FRUCTOSE-2,6-BISPHOSPHATASE TIGAR"/>
    <property type="match status" value="1"/>
</dbReference>
<dbReference type="SUPFAM" id="SSF53254">
    <property type="entry name" value="Phosphoglycerate mutase-like"/>
    <property type="match status" value="1"/>
</dbReference>
<evidence type="ECO:0000313" key="4">
    <source>
        <dbReference type="EMBL" id="TCO84009.1"/>
    </source>
</evidence>
<evidence type="ECO:0000256" key="2">
    <source>
        <dbReference type="PIRSR" id="PIRSR613078-1"/>
    </source>
</evidence>
<proteinExistence type="predicted"/>
<feature type="active site" description="Proton donor/acceptor" evidence="2">
    <location>
        <position position="84"/>
    </location>
</feature>
<dbReference type="Gene3D" id="3.40.50.1240">
    <property type="entry name" value="Phosphoglycerate mutase-like"/>
    <property type="match status" value="1"/>
</dbReference>
<dbReference type="PANTHER" id="PTHR46517">
    <property type="entry name" value="FRUCTOSE-2,6-BISPHOSPHATASE TIGAR"/>
    <property type="match status" value="1"/>
</dbReference>
<dbReference type="CDD" id="cd07067">
    <property type="entry name" value="HP_PGM_like"/>
    <property type="match status" value="1"/>
</dbReference>
<name>A0A4R2L8P4_9FIRM</name>
<reference evidence="4 5" key="1">
    <citation type="submission" date="2019-03" db="EMBL/GenBank/DDBJ databases">
        <title>Genomic Encyclopedia of Type Strains, Phase IV (KMG-IV): sequencing the most valuable type-strain genomes for metagenomic binning, comparative biology and taxonomic classification.</title>
        <authorList>
            <person name="Goeker M."/>
        </authorList>
    </citation>
    <scope>NUCLEOTIDE SEQUENCE [LARGE SCALE GENOMIC DNA]</scope>
    <source>
        <strain evidence="4 5">DSM 28559</strain>
    </source>
</reference>
<dbReference type="Pfam" id="PF00300">
    <property type="entry name" value="His_Phos_1"/>
    <property type="match status" value="1"/>
</dbReference>
<dbReference type="GO" id="GO:0043456">
    <property type="term" value="P:regulation of pentose-phosphate shunt"/>
    <property type="evidence" value="ECO:0007669"/>
    <property type="project" value="TreeGrafter"/>
</dbReference>